<feature type="transmembrane region" description="Helical" evidence="1">
    <location>
        <begin position="6"/>
        <end position="34"/>
    </location>
</feature>
<protein>
    <recommendedName>
        <fullName evidence="4">Transmembrane protein</fullName>
    </recommendedName>
</protein>
<reference evidence="2" key="1">
    <citation type="submission" date="2023-10" db="EMBL/GenBank/DDBJ databases">
        <authorList>
            <person name="Domelevo Entfellner J.-B."/>
        </authorList>
    </citation>
    <scope>NUCLEOTIDE SEQUENCE</scope>
</reference>
<proteinExistence type="predicted"/>
<keyword evidence="1" id="KW-0812">Transmembrane</keyword>
<sequence length="93" mass="10561">MVVCGTWCLVVLLRCVVVELWWCYYGVCVLMLMLLHSVDRRGELRVVLVLVRSVGVVDLCWFMVLFHVLVALMMSWVVAVVGGASTLVVWVDF</sequence>
<feature type="transmembrane region" description="Helical" evidence="1">
    <location>
        <begin position="70"/>
        <end position="91"/>
    </location>
</feature>
<gene>
    <name evidence="2" type="ORF">AYBTSS11_LOCUS12875</name>
</gene>
<accession>A0AA86S8T7</accession>
<feature type="transmembrane region" description="Helical" evidence="1">
    <location>
        <begin position="46"/>
        <end position="64"/>
    </location>
</feature>
<name>A0AA86S8T7_9FABA</name>
<dbReference type="EMBL" id="OY731401">
    <property type="protein sequence ID" value="CAJ1947848.1"/>
    <property type="molecule type" value="Genomic_DNA"/>
</dbReference>
<evidence type="ECO:0000313" key="2">
    <source>
        <dbReference type="EMBL" id="CAJ1947848.1"/>
    </source>
</evidence>
<organism evidence="2 3">
    <name type="scientific">Sphenostylis stenocarpa</name>
    <dbReference type="NCBI Taxonomy" id="92480"/>
    <lineage>
        <taxon>Eukaryota</taxon>
        <taxon>Viridiplantae</taxon>
        <taxon>Streptophyta</taxon>
        <taxon>Embryophyta</taxon>
        <taxon>Tracheophyta</taxon>
        <taxon>Spermatophyta</taxon>
        <taxon>Magnoliopsida</taxon>
        <taxon>eudicotyledons</taxon>
        <taxon>Gunneridae</taxon>
        <taxon>Pentapetalae</taxon>
        <taxon>rosids</taxon>
        <taxon>fabids</taxon>
        <taxon>Fabales</taxon>
        <taxon>Fabaceae</taxon>
        <taxon>Papilionoideae</taxon>
        <taxon>50 kb inversion clade</taxon>
        <taxon>NPAAA clade</taxon>
        <taxon>indigoferoid/millettioid clade</taxon>
        <taxon>Phaseoleae</taxon>
        <taxon>Sphenostylis</taxon>
    </lineage>
</organism>
<dbReference type="AlphaFoldDB" id="A0AA86S8T7"/>
<keyword evidence="3" id="KW-1185">Reference proteome</keyword>
<keyword evidence="1" id="KW-1133">Transmembrane helix</keyword>
<dbReference type="Gramene" id="rna-AYBTSS11_LOCUS12875">
    <property type="protein sequence ID" value="CAJ1947848.1"/>
    <property type="gene ID" value="gene-AYBTSS11_LOCUS12875"/>
</dbReference>
<dbReference type="Proteomes" id="UP001189624">
    <property type="component" value="Chromosome 4"/>
</dbReference>
<evidence type="ECO:0008006" key="4">
    <source>
        <dbReference type="Google" id="ProtNLM"/>
    </source>
</evidence>
<evidence type="ECO:0000313" key="3">
    <source>
        <dbReference type="Proteomes" id="UP001189624"/>
    </source>
</evidence>
<keyword evidence="1" id="KW-0472">Membrane</keyword>
<evidence type="ECO:0000256" key="1">
    <source>
        <dbReference type="SAM" id="Phobius"/>
    </source>
</evidence>